<evidence type="ECO:0000259" key="1">
    <source>
        <dbReference type="Pfam" id="PF10551"/>
    </source>
</evidence>
<accession>A0AAD4SJ93</accession>
<organism evidence="2 3">
    <name type="scientific">Papaver atlanticum</name>
    <dbReference type="NCBI Taxonomy" id="357466"/>
    <lineage>
        <taxon>Eukaryota</taxon>
        <taxon>Viridiplantae</taxon>
        <taxon>Streptophyta</taxon>
        <taxon>Embryophyta</taxon>
        <taxon>Tracheophyta</taxon>
        <taxon>Spermatophyta</taxon>
        <taxon>Magnoliopsida</taxon>
        <taxon>Ranunculales</taxon>
        <taxon>Papaveraceae</taxon>
        <taxon>Papaveroideae</taxon>
        <taxon>Papaver</taxon>
    </lineage>
</organism>
<protein>
    <recommendedName>
        <fullName evidence="1">MULE transposase domain-containing protein</fullName>
    </recommendedName>
</protein>
<dbReference type="PANTHER" id="PTHR31973">
    <property type="entry name" value="POLYPROTEIN, PUTATIVE-RELATED"/>
    <property type="match status" value="1"/>
</dbReference>
<keyword evidence="3" id="KW-1185">Reference proteome</keyword>
<feature type="domain" description="MULE transposase" evidence="1">
    <location>
        <begin position="90"/>
        <end position="179"/>
    </location>
</feature>
<comment type="caution">
    <text evidence="2">The sequence shown here is derived from an EMBL/GenBank/DDBJ whole genome shotgun (WGS) entry which is preliminary data.</text>
</comment>
<dbReference type="PANTHER" id="PTHR31973:SF187">
    <property type="entry name" value="MUTATOR TRANSPOSASE MUDRA PROTEIN"/>
    <property type="match status" value="1"/>
</dbReference>
<sequence>MKRGLGISITDKKGLTGCKRGIEAVRGSPDQSYQHLVSYSNMLVEHNPGTKTTIETDTKGGFLYYFFALGVYLHGFKSWCRPAFAVYDIHLTGERGGTLLSAIGYDANGKMYPIAFSIVDSENGDSCLWFMQKLFDALGHEYSMRKDLVVCSDRSTIFESTIAKVFPSACHVYCAYHIKGNIIRRYHNFTAAKAFMRAAQAYTKDGYRRAMLEVKKDKAVVSYVQELHPRHWAMVKAKRARYTLVTKNICESWNNLLLKARALPITHLVDFIRTELMGRLECRLAAVVLAGEVGLQVPNVGAVVNEPTATSPTPECEQG</sequence>
<dbReference type="InterPro" id="IPR018289">
    <property type="entry name" value="MULE_transposase_dom"/>
</dbReference>
<dbReference type="Pfam" id="PF10551">
    <property type="entry name" value="MULE"/>
    <property type="match status" value="1"/>
</dbReference>
<evidence type="ECO:0000313" key="3">
    <source>
        <dbReference type="Proteomes" id="UP001202328"/>
    </source>
</evidence>
<evidence type="ECO:0000313" key="2">
    <source>
        <dbReference type="EMBL" id="KAI3908417.1"/>
    </source>
</evidence>
<gene>
    <name evidence="2" type="ORF">MKW98_028611</name>
</gene>
<reference evidence="2" key="1">
    <citation type="submission" date="2022-04" db="EMBL/GenBank/DDBJ databases">
        <title>A functionally conserved STORR gene fusion in Papaver species that diverged 16.8 million years ago.</title>
        <authorList>
            <person name="Catania T."/>
        </authorList>
    </citation>
    <scope>NUCLEOTIDE SEQUENCE</scope>
    <source>
        <strain evidence="2">S-188037</strain>
    </source>
</reference>
<dbReference type="EMBL" id="JAJJMB010010486">
    <property type="protein sequence ID" value="KAI3908417.1"/>
    <property type="molecule type" value="Genomic_DNA"/>
</dbReference>
<proteinExistence type="predicted"/>
<name>A0AAD4SJ93_9MAGN</name>
<dbReference type="AlphaFoldDB" id="A0AAD4SJ93"/>
<dbReference type="Proteomes" id="UP001202328">
    <property type="component" value="Unassembled WGS sequence"/>
</dbReference>